<accession>A0A6J4MD16</accession>
<dbReference type="InterPro" id="IPR050682">
    <property type="entry name" value="ModA/WtpA"/>
</dbReference>
<sequence length="93" mass="9938">AQAENVRSALLLVARGECPLGIVYATDAAAEPSVKVIGTFPQDTHPEIVYPVAMTKDSSHPDAESFLGFMRAVPARALFEKHGFTVLNRPTGS</sequence>
<dbReference type="Gene3D" id="3.40.190.10">
    <property type="entry name" value="Periplasmic binding protein-like II"/>
    <property type="match status" value="1"/>
</dbReference>
<evidence type="ECO:0000313" key="1">
    <source>
        <dbReference type="EMBL" id="CAA9356156.1"/>
    </source>
</evidence>
<feature type="non-terminal residue" evidence="1">
    <location>
        <position position="1"/>
    </location>
</feature>
<dbReference type="Pfam" id="PF13531">
    <property type="entry name" value="SBP_bac_11"/>
    <property type="match status" value="1"/>
</dbReference>
<dbReference type="GO" id="GO:0015689">
    <property type="term" value="P:molybdate ion transport"/>
    <property type="evidence" value="ECO:0007669"/>
    <property type="project" value="TreeGrafter"/>
</dbReference>
<dbReference type="SUPFAM" id="SSF53850">
    <property type="entry name" value="Periplasmic binding protein-like II"/>
    <property type="match status" value="1"/>
</dbReference>
<dbReference type="GO" id="GO:0030288">
    <property type="term" value="C:outer membrane-bounded periplasmic space"/>
    <property type="evidence" value="ECO:0007669"/>
    <property type="project" value="TreeGrafter"/>
</dbReference>
<dbReference type="GO" id="GO:0030973">
    <property type="term" value="F:molybdate ion binding"/>
    <property type="evidence" value="ECO:0007669"/>
    <property type="project" value="TreeGrafter"/>
</dbReference>
<name>A0A6J4MD16_9HYPH</name>
<proteinExistence type="predicted"/>
<reference evidence="1" key="1">
    <citation type="submission" date="2020-02" db="EMBL/GenBank/DDBJ databases">
        <authorList>
            <person name="Meier V. D."/>
        </authorList>
    </citation>
    <scope>NUCLEOTIDE SEQUENCE</scope>
    <source>
        <strain evidence="1">AVDCRST_MAG90</strain>
    </source>
</reference>
<dbReference type="EMBL" id="CADCUC010000553">
    <property type="protein sequence ID" value="CAA9356156.1"/>
    <property type="molecule type" value="Genomic_DNA"/>
</dbReference>
<dbReference type="PANTHER" id="PTHR30632:SF17">
    <property type="entry name" value="MOLYBDATE-BINDING PROTEIN MODA"/>
    <property type="match status" value="1"/>
</dbReference>
<protein>
    <submittedName>
        <fullName evidence="1">Molybdenum ABC transporter, substrate-binding protein ModA</fullName>
    </submittedName>
</protein>
<gene>
    <name evidence="1" type="ORF">AVDCRST_MAG90-2671</name>
</gene>
<dbReference type="AlphaFoldDB" id="A0A6J4MD16"/>
<organism evidence="1">
    <name type="scientific">uncultured Microvirga sp</name>
    <dbReference type="NCBI Taxonomy" id="412392"/>
    <lineage>
        <taxon>Bacteria</taxon>
        <taxon>Pseudomonadati</taxon>
        <taxon>Pseudomonadota</taxon>
        <taxon>Alphaproteobacteria</taxon>
        <taxon>Hyphomicrobiales</taxon>
        <taxon>Methylobacteriaceae</taxon>
        <taxon>Microvirga</taxon>
        <taxon>environmental samples</taxon>
    </lineage>
</organism>
<dbReference type="PANTHER" id="PTHR30632">
    <property type="entry name" value="MOLYBDATE-BINDING PERIPLASMIC PROTEIN"/>
    <property type="match status" value="1"/>
</dbReference>